<accession>A0A3D9ZSD1</accession>
<keyword evidence="2 5" id="KW-0808">Transferase</keyword>
<dbReference type="InterPro" id="IPR029063">
    <property type="entry name" value="SAM-dependent_MTases_sf"/>
</dbReference>
<dbReference type="EMBL" id="QUMQ01000001">
    <property type="protein sequence ID" value="REG00068.1"/>
    <property type="molecule type" value="Genomic_DNA"/>
</dbReference>
<evidence type="ECO:0000256" key="2">
    <source>
        <dbReference type="ARBA" id="ARBA00022679"/>
    </source>
</evidence>
<proteinExistence type="predicted"/>
<name>A0A3D9ZSD1_9ACTN</name>
<keyword evidence="6" id="KW-1185">Reference proteome</keyword>
<evidence type="ECO:0000256" key="3">
    <source>
        <dbReference type="ARBA" id="ARBA00022691"/>
    </source>
</evidence>
<evidence type="ECO:0000256" key="1">
    <source>
        <dbReference type="ARBA" id="ARBA00022603"/>
    </source>
</evidence>
<dbReference type="GO" id="GO:0032259">
    <property type="term" value="P:methylation"/>
    <property type="evidence" value="ECO:0007669"/>
    <property type="project" value="UniProtKB-KW"/>
</dbReference>
<dbReference type="Proteomes" id="UP000256913">
    <property type="component" value="Unassembled WGS sequence"/>
</dbReference>
<comment type="caution">
    <text evidence="5">The sequence shown here is derived from an EMBL/GenBank/DDBJ whole genome shotgun (WGS) entry which is preliminary data.</text>
</comment>
<gene>
    <name evidence="5" type="ORF">DFJ67_6114</name>
</gene>
<dbReference type="InterPro" id="IPR013216">
    <property type="entry name" value="Methyltransf_11"/>
</dbReference>
<evidence type="ECO:0000259" key="4">
    <source>
        <dbReference type="Pfam" id="PF08241"/>
    </source>
</evidence>
<dbReference type="PANTHER" id="PTHR43464:SF19">
    <property type="entry name" value="UBIQUINONE BIOSYNTHESIS O-METHYLTRANSFERASE, MITOCHONDRIAL"/>
    <property type="match status" value="1"/>
</dbReference>
<organism evidence="5 6">
    <name type="scientific">Asanoa ferruginea</name>
    <dbReference type="NCBI Taxonomy" id="53367"/>
    <lineage>
        <taxon>Bacteria</taxon>
        <taxon>Bacillati</taxon>
        <taxon>Actinomycetota</taxon>
        <taxon>Actinomycetes</taxon>
        <taxon>Micromonosporales</taxon>
        <taxon>Micromonosporaceae</taxon>
        <taxon>Asanoa</taxon>
    </lineage>
</organism>
<dbReference type="GO" id="GO:0008757">
    <property type="term" value="F:S-adenosylmethionine-dependent methyltransferase activity"/>
    <property type="evidence" value="ECO:0007669"/>
    <property type="project" value="InterPro"/>
</dbReference>
<sequence>MVAVVPAVPRTARDLRYITTVLALTVYRFAPRGDDLQRRIHDLIVTKAQPVPAGARMLDIGCGSGSLVVKLAKAAPDSFVTGVDSWGRDWEYSQRQCAENARIEGVADRTAFHQQSAAAVDGSFDVVVSCLTFHEVGDLESATGALVAALRVVGPGGRFAFLDLFGDPGHYPSPDGVREAIEGAGGTIEEFGGLADALPLPFPLRHPKVLGHALLVVGSRPRH</sequence>
<keyword evidence="3" id="KW-0949">S-adenosyl-L-methionine</keyword>
<dbReference type="PANTHER" id="PTHR43464">
    <property type="entry name" value="METHYLTRANSFERASE"/>
    <property type="match status" value="1"/>
</dbReference>
<protein>
    <submittedName>
        <fullName evidence="5">Methyltransferase family protein</fullName>
    </submittedName>
</protein>
<evidence type="ECO:0000313" key="6">
    <source>
        <dbReference type="Proteomes" id="UP000256913"/>
    </source>
</evidence>
<dbReference type="Gene3D" id="3.40.50.150">
    <property type="entry name" value="Vaccinia Virus protein VP39"/>
    <property type="match status" value="1"/>
</dbReference>
<evidence type="ECO:0000313" key="5">
    <source>
        <dbReference type="EMBL" id="REG00068.1"/>
    </source>
</evidence>
<feature type="domain" description="Methyltransferase type 11" evidence="4">
    <location>
        <begin position="58"/>
        <end position="161"/>
    </location>
</feature>
<dbReference type="CDD" id="cd02440">
    <property type="entry name" value="AdoMet_MTases"/>
    <property type="match status" value="1"/>
</dbReference>
<keyword evidence="1 5" id="KW-0489">Methyltransferase</keyword>
<dbReference type="SUPFAM" id="SSF53335">
    <property type="entry name" value="S-adenosyl-L-methionine-dependent methyltransferases"/>
    <property type="match status" value="1"/>
</dbReference>
<dbReference type="Pfam" id="PF08241">
    <property type="entry name" value="Methyltransf_11"/>
    <property type="match status" value="1"/>
</dbReference>
<reference evidence="5 6" key="1">
    <citation type="submission" date="2018-08" db="EMBL/GenBank/DDBJ databases">
        <title>Sequencing the genomes of 1000 actinobacteria strains.</title>
        <authorList>
            <person name="Klenk H.-P."/>
        </authorList>
    </citation>
    <scope>NUCLEOTIDE SEQUENCE [LARGE SCALE GENOMIC DNA]</scope>
    <source>
        <strain evidence="5 6">DSM 44099</strain>
    </source>
</reference>
<dbReference type="AlphaFoldDB" id="A0A3D9ZSD1"/>